<keyword evidence="11" id="KW-1185">Reference proteome</keyword>
<evidence type="ECO:0000256" key="9">
    <source>
        <dbReference type="SAM" id="MobiDB-lite"/>
    </source>
</evidence>
<evidence type="ECO:0000313" key="10">
    <source>
        <dbReference type="EMBL" id="KFA63507.1"/>
    </source>
</evidence>
<dbReference type="EMBL" id="KL660737">
    <property type="protein sequence ID" value="KFA63507.1"/>
    <property type="molecule type" value="Genomic_DNA"/>
</dbReference>
<dbReference type="InParanoid" id="A0A084QHS2"/>
<feature type="compositionally biased region" description="Acidic residues" evidence="9">
    <location>
        <begin position="279"/>
        <end position="291"/>
    </location>
</feature>
<comment type="function">
    <text evidence="1">Involved in rRNA processing.</text>
</comment>
<feature type="region of interest" description="Disordered" evidence="9">
    <location>
        <begin position="211"/>
        <end position="291"/>
    </location>
</feature>
<dbReference type="AlphaFoldDB" id="A0A084QHS2"/>
<gene>
    <name evidence="10" type="ORF">S40285_00280</name>
</gene>
<keyword evidence="7" id="KW-0175">Coiled coil</keyword>
<reference evidence="10 11" key="1">
    <citation type="journal article" date="2014" name="BMC Genomics">
        <title>Comparative genome sequencing reveals chemotype-specific gene clusters in the toxigenic black mold Stachybotrys.</title>
        <authorList>
            <person name="Semeiks J."/>
            <person name="Borek D."/>
            <person name="Otwinowski Z."/>
            <person name="Grishin N.V."/>
        </authorList>
    </citation>
    <scope>NUCLEOTIDE SEQUENCE [LARGE SCALE GENOMIC DNA]</scope>
    <source>
        <strain evidence="10 11">IBT 40285</strain>
    </source>
</reference>
<dbReference type="PANTHER" id="PTHR33911:SF1">
    <property type="entry name" value="RRNA-PROCESSING PROTEIN EFG1"/>
    <property type="match status" value="1"/>
</dbReference>
<comment type="similarity">
    <text evidence="3">Belongs to the EFG1 family.</text>
</comment>
<proteinExistence type="inferred from homology"/>
<evidence type="ECO:0000256" key="1">
    <source>
        <dbReference type="ARBA" id="ARBA00002773"/>
    </source>
</evidence>
<dbReference type="HOGENOM" id="CLU_066912_0_0_1"/>
<dbReference type="STRING" id="1283841.A0A084QHS2"/>
<evidence type="ECO:0000256" key="3">
    <source>
        <dbReference type="ARBA" id="ARBA00006916"/>
    </source>
</evidence>
<protein>
    <recommendedName>
        <fullName evidence="4">rRNA-processing protein EFG1</fullName>
    </recommendedName>
    <alternativeName>
        <fullName evidence="5">rRNA-processing protein efg1</fullName>
    </alternativeName>
</protein>
<dbReference type="FunCoup" id="A0A084QHS2">
    <property type="interactions" value="156"/>
</dbReference>
<comment type="subcellular location">
    <subcellularLocation>
        <location evidence="2">Nucleus</location>
        <location evidence="2">Nucleolus</location>
    </subcellularLocation>
</comment>
<accession>A0A084QHS2</accession>
<dbReference type="GO" id="GO:0030688">
    <property type="term" value="C:preribosome, small subunit precursor"/>
    <property type="evidence" value="ECO:0007669"/>
    <property type="project" value="TreeGrafter"/>
</dbReference>
<feature type="region of interest" description="Disordered" evidence="9">
    <location>
        <begin position="1"/>
        <end position="53"/>
    </location>
</feature>
<feature type="compositionally biased region" description="Basic residues" evidence="9">
    <location>
        <begin position="256"/>
        <end position="270"/>
    </location>
</feature>
<dbReference type="PANTHER" id="PTHR33911">
    <property type="entry name" value="RRNA-PROCESSING PROTEIN EFG1"/>
    <property type="match status" value="1"/>
</dbReference>
<evidence type="ECO:0000256" key="2">
    <source>
        <dbReference type="ARBA" id="ARBA00004604"/>
    </source>
</evidence>
<organism evidence="10 11">
    <name type="scientific">Stachybotrys chlorohalonatus (strain IBT 40285)</name>
    <dbReference type="NCBI Taxonomy" id="1283841"/>
    <lineage>
        <taxon>Eukaryota</taxon>
        <taxon>Fungi</taxon>
        <taxon>Dikarya</taxon>
        <taxon>Ascomycota</taxon>
        <taxon>Pezizomycotina</taxon>
        <taxon>Sordariomycetes</taxon>
        <taxon>Hypocreomycetidae</taxon>
        <taxon>Hypocreales</taxon>
        <taxon>Stachybotryaceae</taxon>
        <taxon>Stachybotrys</taxon>
    </lineage>
</organism>
<evidence type="ECO:0000256" key="4">
    <source>
        <dbReference type="ARBA" id="ARBA00018689"/>
    </source>
</evidence>
<dbReference type="GO" id="GO:0000462">
    <property type="term" value="P:maturation of SSU-rRNA from tricistronic rRNA transcript (SSU-rRNA, 5.8S rRNA, LSU-rRNA)"/>
    <property type="evidence" value="ECO:0007669"/>
    <property type="project" value="TreeGrafter"/>
</dbReference>
<dbReference type="Proteomes" id="UP000028524">
    <property type="component" value="Unassembled WGS sequence"/>
</dbReference>
<evidence type="ECO:0000256" key="8">
    <source>
        <dbReference type="ARBA" id="ARBA00023242"/>
    </source>
</evidence>
<dbReference type="Pfam" id="PF10153">
    <property type="entry name" value="Efg1"/>
    <property type="match status" value="1"/>
</dbReference>
<sequence>MATKRTITEVDAESAPSPSQADGKPGPAFKKRKPLGKGKHKANQGTSEHSKKRARAIERLISKNSDLPANVRNDLERELAAHKATIADKAFQKLRSSMITRYHKARFLERKKAMRRIKTLRRKIEENSDPDQTETLKQELHVAEVDEAYTLNFPHAEPYVSLYEYVMPTNPTEGAASTPKAELKAEKPPLWSMIEKALQDGPHALRNIRERRPADLAGTAPPKARPAKEPSARRAAPKKQPDQQPRTQGAADAQKNRKQPLNRRERRRLLHQAGAAAGESDDDEGGFFEEP</sequence>
<evidence type="ECO:0000256" key="7">
    <source>
        <dbReference type="ARBA" id="ARBA00023054"/>
    </source>
</evidence>
<evidence type="ECO:0000256" key="5">
    <source>
        <dbReference type="ARBA" id="ARBA00019827"/>
    </source>
</evidence>
<keyword evidence="6" id="KW-0698">rRNA processing</keyword>
<dbReference type="GO" id="GO:0005730">
    <property type="term" value="C:nucleolus"/>
    <property type="evidence" value="ECO:0007669"/>
    <property type="project" value="UniProtKB-SubCell"/>
</dbReference>
<keyword evidence="8" id="KW-0539">Nucleus</keyword>
<dbReference type="InterPro" id="IPR050786">
    <property type="entry name" value="EFG1_rRNA-proc"/>
</dbReference>
<dbReference type="OMA" id="KCMEEGT"/>
<name>A0A084QHS2_STAC4</name>
<dbReference type="OrthoDB" id="47732at2759"/>
<feature type="compositionally biased region" description="Basic residues" evidence="9">
    <location>
        <begin position="29"/>
        <end position="42"/>
    </location>
</feature>
<dbReference type="InterPro" id="IPR019310">
    <property type="entry name" value="Efg1"/>
</dbReference>
<evidence type="ECO:0000313" key="11">
    <source>
        <dbReference type="Proteomes" id="UP000028524"/>
    </source>
</evidence>
<evidence type="ECO:0000256" key="6">
    <source>
        <dbReference type="ARBA" id="ARBA00022552"/>
    </source>
</evidence>